<proteinExistence type="predicted"/>
<dbReference type="Gene3D" id="1.10.630.10">
    <property type="entry name" value="Cytochrome P450"/>
    <property type="match status" value="1"/>
</dbReference>
<dbReference type="InterPro" id="IPR001128">
    <property type="entry name" value="Cyt_P450"/>
</dbReference>
<dbReference type="PRINTS" id="PR00463">
    <property type="entry name" value="EP450I"/>
</dbReference>
<dbReference type="GO" id="GO:0020037">
    <property type="term" value="F:heme binding"/>
    <property type="evidence" value="ECO:0007669"/>
    <property type="project" value="InterPro"/>
</dbReference>
<dbReference type="PANTHER" id="PTHR47951:SF3">
    <property type="entry name" value="CYTOCHROME P450, FAMILY 706, SUBFAMILY A, POLYPEPTIDE 4"/>
    <property type="match status" value="1"/>
</dbReference>
<organism evidence="1 2">
    <name type="scientific">Chenopodium quinoa</name>
    <name type="common">Quinoa</name>
    <dbReference type="NCBI Taxonomy" id="63459"/>
    <lineage>
        <taxon>Eukaryota</taxon>
        <taxon>Viridiplantae</taxon>
        <taxon>Streptophyta</taxon>
        <taxon>Embryophyta</taxon>
        <taxon>Tracheophyta</taxon>
        <taxon>Spermatophyta</taxon>
        <taxon>Magnoliopsida</taxon>
        <taxon>eudicotyledons</taxon>
        <taxon>Gunneridae</taxon>
        <taxon>Pentapetalae</taxon>
        <taxon>Caryophyllales</taxon>
        <taxon>Chenopodiaceae</taxon>
        <taxon>Chenopodioideae</taxon>
        <taxon>Atripliceae</taxon>
        <taxon>Chenopodium</taxon>
    </lineage>
</organism>
<dbReference type="Proteomes" id="UP000596660">
    <property type="component" value="Unplaced"/>
</dbReference>
<dbReference type="GO" id="GO:0004497">
    <property type="term" value="F:monooxygenase activity"/>
    <property type="evidence" value="ECO:0007669"/>
    <property type="project" value="InterPro"/>
</dbReference>
<protein>
    <recommendedName>
        <fullName evidence="3">Cytochrome P450</fullName>
    </recommendedName>
</protein>
<sequence length="328" mass="37323">MLLRKGSMDSIHLASMLIKKLGCPKLFFGCPFLQRSKDYILRGFSTLEIYGALNTVDVTIGNLDDFRNLGSYSIDPPHRVIDPELHTYFTTLAQTYGPIFSLRLGMKLVVVISLPAQAKEVLKDHDAVFANHEVPIAARVATYRGHNIVWSPYGPAWRLLRKVCVRQMLCATALDAMHGIRRQEIRQMIWGLTEKMGTTTTVNIGEEVFLVVMRVVTGVERRMRKCAKWLDRIFEKVTDKWMRINSEGAEGRKEEKDFLEVLLQMRDDYEGEGRRICAGRGMAEKMVLFSLASLLHSFDCKIAGRRTVKSSGEVRDRLEQEKASHGDP</sequence>
<dbReference type="InterPro" id="IPR002401">
    <property type="entry name" value="Cyt_P450_E_grp-I"/>
</dbReference>
<name>A0A803L6G4_CHEQI</name>
<evidence type="ECO:0000313" key="2">
    <source>
        <dbReference type="Proteomes" id="UP000596660"/>
    </source>
</evidence>
<dbReference type="GO" id="GO:0016705">
    <property type="term" value="F:oxidoreductase activity, acting on paired donors, with incorporation or reduction of molecular oxygen"/>
    <property type="evidence" value="ECO:0007669"/>
    <property type="project" value="InterPro"/>
</dbReference>
<evidence type="ECO:0008006" key="3">
    <source>
        <dbReference type="Google" id="ProtNLM"/>
    </source>
</evidence>
<accession>A0A803L6G4</accession>
<dbReference type="EnsemblPlants" id="AUR62007453-RA">
    <property type="protein sequence ID" value="AUR62007453-RA:cds"/>
    <property type="gene ID" value="AUR62007453"/>
</dbReference>
<dbReference type="PANTHER" id="PTHR47951">
    <property type="entry name" value="OS08G0547900 PROTEIN"/>
    <property type="match status" value="1"/>
</dbReference>
<dbReference type="AlphaFoldDB" id="A0A803L6G4"/>
<dbReference type="GO" id="GO:0005506">
    <property type="term" value="F:iron ion binding"/>
    <property type="evidence" value="ECO:0007669"/>
    <property type="project" value="InterPro"/>
</dbReference>
<evidence type="ECO:0000313" key="1">
    <source>
        <dbReference type="EnsemblPlants" id="AUR62007453-RA:cds"/>
    </source>
</evidence>
<dbReference type="InterPro" id="IPR036396">
    <property type="entry name" value="Cyt_P450_sf"/>
</dbReference>
<dbReference type="SUPFAM" id="SSF48264">
    <property type="entry name" value="Cytochrome P450"/>
    <property type="match status" value="1"/>
</dbReference>
<dbReference type="Pfam" id="PF00067">
    <property type="entry name" value="p450"/>
    <property type="match status" value="1"/>
</dbReference>
<reference evidence="1" key="1">
    <citation type="journal article" date="2017" name="Nature">
        <title>The genome of Chenopodium quinoa.</title>
        <authorList>
            <person name="Jarvis D.E."/>
            <person name="Ho Y.S."/>
            <person name="Lightfoot D.J."/>
            <person name="Schmoeckel S.M."/>
            <person name="Li B."/>
            <person name="Borm T.J.A."/>
            <person name="Ohyanagi H."/>
            <person name="Mineta K."/>
            <person name="Michell C.T."/>
            <person name="Saber N."/>
            <person name="Kharbatia N.M."/>
            <person name="Rupper R.R."/>
            <person name="Sharp A.R."/>
            <person name="Dally N."/>
            <person name="Boughton B.A."/>
            <person name="Woo Y.H."/>
            <person name="Gao G."/>
            <person name="Schijlen E.G.W.M."/>
            <person name="Guo X."/>
            <person name="Momin A.A."/>
            <person name="Negrao S."/>
            <person name="Al-Babili S."/>
            <person name="Gehring C."/>
            <person name="Roessner U."/>
            <person name="Jung C."/>
            <person name="Murphy K."/>
            <person name="Arold S.T."/>
            <person name="Gojobori T."/>
            <person name="van der Linden C.G."/>
            <person name="van Loo E.N."/>
            <person name="Jellen E.N."/>
            <person name="Maughan P.J."/>
            <person name="Tester M."/>
        </authorList>
    </citation>
    <scope>NUCLEOTIDE SEQUENCE [LARGE SCALE GENOMIC DNA]</scope>
    <source>
        <strain evidence="1">cv. PI 614886</strain>
    </source>
</reference>
<reference evidence="1" key="2">
    <citation type="submission" date="2021-03" db="UniProtKB">
        <authorList>
            <consortium name="EnsemblPlants"/>
        </authorList>
    </citation>
    <scope>IDENTIFICATION</scope>
</reference>
<dbReference type="Gramene" id="AUR62007453-RA">
    <property type="protein sequence ID" value="AUR62007453-RA:cds"/>
    <property type="gene ID" value="AUR62007453"/>
</dbReference>
<keyword evidence="2" id="KW-1185">Reference proteome</keyword>